<evidence type="ECO:0000256" key="1">
    <source>
        <dbReference type="SAM" id="SignalP"/>
    </source>
</evidence>
<accession>A0A328C665</accession>
<evidence type="ECO:0000313" key="2">
    <source>
        <dbReference type="EMBL" id="RAL20861.1"/>
    </source>
</evidence>
<sequence length="189" mass="19487">MSMMNVGTKMGVAALAALGVLGMASTALAQEASSALVGNSAGVVVGYDLDAEVPLAGLDARFTFAVAPQVALSVNPGLQYYFIGSNEVLGARTESTVLQFDLNALVHLALDAPVTPYLGLGAGLRYADVRIVNGDGDVLTSDDATDLGANLLVGLSMETGSNFVPYVQGRVTVFEETSFALMAGLNFEF</sequence>
<name>A0A328C665_9DELT</name>
<gene>
    <name evidence="2" type="ORF">DL240_14340</name>
</gene>
<organism evidence="2 3">
    <name type="scientific">Lujinxingia litoralis</name>
    <dbReference type="NCBI Taxonomy" id="2211119"/>
    <lineage>
        <taxon>Bacteria</taxon>
        <taxon>Deltaproteobacteria</taxon>
        <taxon>Bradymonadales</taxon>
        <taxon>Lujinxingiaceae</taxon>
        <taxon>Lujinxingia</taxon>
    </lineage>
</organism>
<keyword evidence="3" id="KW-1185">Reference proteome</keyword>
<evidence type="ECO:0000313" key="3">
    <source>
        <dbReference type="Proteomes" id="UP000249169"/>
    </source>
</evidence>
<reference evidence="2 3" key="1">
    <citation type="submission" date="2018-05" db="EMBL/GenBank/DDBJ databases">
        <title>Lujinxingia marina gen. nov. sp. nov., a new facultative anaerobic member of the class Deltaproteobacteria, and proposal of Lujinxingaceae fam. nov.</title>
        <authorList>
            <person name="Li C.-M."/>
        </authorList>
    </citation>
    <scope>NUCLEOTIDE SEQUENCE [LARGE SCALE GENOMIC DNA]</scope>
    <source>
        <strain evidence="2 3">B210</strain>
    </source>
</reference>
<proteinExistence type="predicted"/>
<protein>
    <recommendedName>
        <fullName evidence="4">Outer membrane protein beta-barrel domain-containing protein</fullName>
    </recommendedName>
</protein>
<feature type="chain" id="PRO_5016253441" description="Outer membrane protein beta-barrel domain-containing protein" evidence="1">
    <location>
        <begin position="30"/>
        <end position="189"/>
    </location>
</feature>
<keyword evidence="1" id="KW-0732">Signal</keyword>
<feature type="signal peptide" evidence="1">
    <location>
        <begin position="1"/>
        <end position="29"/>
    </location>
</feature>
<dbReference type="SUPFAM" id="SSF56925">
    <property type="entry name" value="OMPA-like"/>
    <property type="match status" value="1"/>
</dbReference>
<dbReference type="RefSeq" id="WP_111730592.1">
    <property type="nucleotide sequence ID" value="NZ_QHKO01000007.1"/>
</dbReference>
<dbReference type="OrthoDB" id="5503570at2"/>
<dbReference type="EMBL" id="QHKO01000007">
    <property type="protein sequence ID" value="RAL20861.1"/>
    <property type="molecule type" value="Genomic_DNA"/>
</dbReference>
<dbReference type="Gene3D" id="2.40.160.20">
    <property type="match status" value="1"/>
</dbReference>
<comment type="caution">
    <text evidence="2">The sequence shown here is derived from an EMBL/GenBank/DDBJ whole genome shotgun (WGS) entry which is preliminary data.</text>
</comment>
<evidence type="ECO:0008006" key="4">
    <source>
        <dbReference type="Google" id="ProtNLM"/>
    </source>
</evidence>
<dbReference type="AlphaFoldDB" id="A0A328C665"/>
<dbReference type="Proteomes" id="UP000249169">
    <property type="component" value="Unassembled WGS sequence"/>
</dbReference>
<dbReference type="InterPro" id="IPR011250">
    <property type="entry name" value="OMP/PagP_B-barrel"/>
</dbReference>